<protein>
    <submittedName>
        <fullName evidence="1">Uncharacterized protein</fullName>
    </submittedName>
</protein>
<dbReference type="EMBL" id="KV417572">
    <property type="protein sequence ID" value="KZP18445.1"/>
    <property type="molecule type" value="Genomic_DNA"/>
</dbReference>
<keyword evidence="2" id="KW-1185">Reference proteome</keyword>
<dbReference type="AlphaFoldDB" id="A0A166H3N0"/>
<reference evidence="1 2" key="1">
    <citation type="journal article" date="2016" name="Mol. Biol. Evol.">
        <title>Comparative Genomics of Early-Diverging Mushroom-Forming Fungi Provides Insights into the Origins of Lignocellulose Decay Capabilities.</title>
        <authorList>
            <person name="Nagy L.G."/>
            <person name="Riley R."/>
            <person name="Tritt A."/>
            <person name="Adam C."/>
            <person name="Daum C."/>
            <person name="Floudas D."/>
            <person name="Sun H."/>
            <person name="Yadav J.S."/>
            <person name="Pangilinan J."/>
            <person name="Larsson K.H."/>
            <person name="Matsuura K."/>
            <person name="Barry K."/>
            <person name="Labutti K."/>
            <person name="Kuo R."/>
            <person name="Ohm R.A."/>
            <person name="Bhattacharya S.S."/>
            <person name="Shirouzu T."/>
            <person name="Yoshinaga Y."/>
            <person name="Martin F.M."/>
            <person name="Grigoriev I.V."/>
            <person name="Hibbett D.S."/>
        </authorList>
    </citation>
    <scope>NUCLEOTIDE SEQUENCE [LARGE SCALE GENOMIC DNA]</scope>
    <source>
        <strain evidence="1 2">CBS 109695</strain>
    </source>
</reference>
<gene>
    <name evidence="1" type="ORF">FIBSPDRAFT_1027543</name>
</gene>
<organism evidence="1 2">
    <name type="scientific">Athelia psychrophila</name>
    <dbReference type="NCBI Taxonomy" id="1759441"/>
    <lineage>
        <taxon>Eukaryota</taxon>
        <taxon>Fungi</taxon>
        <taxon>Dikarya</taxon>
        <taxon>Basidiomycota</taxon>
        <taxon>Agaricomycotina</taxon>
        <taxon>Agaricomycetes</taxon>
        <taxon>Agaricomycetidae</taxon>
        <taxon>Atheliales</taxon>
        <taxon>Atheliaceae</taxon>
        <taxon>Athelia</taxon>
    </lineage>
</organism>
<dbReference type="Proteomes" id="UP000076532">
    <property type="component" value="Unassembled WGS sequence"/>
</dbReference>
<accession>A0A166H3N0</accession>
<sequence>MNGTFWNGLEWSGINIYIGQVVTVEDSITHLQELCEDAQWTSLLVKWVELERQLGFPRGRSKANMLASSNHPAQGKKGRWWCADTIKDVEWVLDQMIISAGAMSLDKRDHTSNHNGPASKCGRAKISPFKCPRSVLQDNWRRGAALGSDGGISCTWQKFSQSVLRSLSPPPPPPMLAATSLLNTFVAPPS</sequence>
<proteinExistence type="predicted"/>
<name>A0A166H3N0_9AGAM</name>
<evidence type="ECO:0000313" key="1">
    <source>
        <dbReference type="EMBL" id="KZP18445.1"/>
    </source>
</evidence>
<evidence type="ECO:0000313" key="2">
    <source>
        <dbReference type="Proteomes" id="UP000076532"/>
    </source>
</evidence>